<feature type="transmembrane region" description="Helical" evidence="6">
    <location>
        <begin position="148"/>
        <end position="166"/>
    </location>
</feature>
<feature type="transmembrane region" description="Helical" evidence="6">
    <location>
        <begin position="198"/>
        <end position="214"/>
    </location>
</feature>
<dbReference type="Gene3D" id="1.25.40.10">
    <property type="entry name" value="Tetratricopeptide repeat domain"/>
    <property type="match status" value="2"/>
</dbReference>
<name>A0A3A4QVG1_9BACT</name>
<dbReference type="GO" id="GO:0016020">
    <property type="term" value="C:membrane"/>
    <property type="evidence" value="ECO:0007669"/>
    <property type="project" value="UniProtKB-SubCell"/>
</dbReference>
<evidence type="ECO:0000256" key="5">
    <source>
        <dbReference type="PROSITE-ProRule" id="PRU00339"/>
    </source>
</evidence>
<keyword evidence="3 6" id="KW-1133">Transmembrane helix</keyword>
<dbReference type="InterPro" id="IPR019734">
    <property type="entry name" value="TPR_rpt"/>
</dbReference>
<feature type="transmembrane region" description="Helical" evidence="6">
    <location>
        <begin position="371"/>
        <end position="390"/>
    </location>
</feature>
<comment type="subcellular location">
    <subcellularLocation>
        <location evidence="1">Membrane</location>
        <topology evidence="1">Multi-pass membrane protein</topology>
    </subcellularLocation>
</comment>
<feature type="transmembrane region" description="Helical" evidence="6">
    <location>
        <begin position="312"/>
        <end position="330"/>
    </location>
</feature>
<dbReference type="Pfam" id="PF13429">
    <property type="entry name" value="TPR_15"/>
    <property type="match status" value="1"/>
</dbReference>
<gene>
    <name evidence="8" type="ORF">C4541_11725</name>
</gene>
<keyword evidence="2 6" id="KW-0812">Transmembrane</keyword>
<evidence type="ECO:0000313" key="8">
    <source>
        <dbReference type="EMBL" id="RJP56669.1"/>
    </source>
</evidence>
<feature type="transmembrane region" description="Helical" evidence="6">
    <location>
        <begin position="33"/>
        <end position="53"/>
    </location>
</feature>
<evidence type="ECO:0000313" key="9">
    <source>
        <dbReference type="Proteomes" id="UP000266426"/>
    </source>
</evidence>
<evidence type="ECO:0000256" key="3">
    <source>
        <dbReference type="ARBA" id="ARBA00022989"/>
    </source>
</evidence>
<feature type="transmembrane region" description="Helical" evidence="6">
    <location>
        <begin position="342"/>
        <end position="359"/>
    </location>
</feature>
<dbReference type="InterPro" id="IPR051533">
    <property type="entry name" value="WaaL-like"/>
</dbReference>
<evidence type="ECO:0000259" key="7">
    <source>
        <dbReference type="Pfam" id="PF04932"/>
    </source>
</evidence>
<evidence type="ECO:0000256" key="1">
    <source>
        <dbReference type="ARBA" id="ARBA00004141"/>
    </source>
</evidence>
<feature type="repeat" description="TPR" evidence="5">
    <location>
        <begin position="493"/>
        <end position="526"/>
    </location>
</feature>
<reference evidence="8 9" key="1">
    <citation type="journal article" date="2017" name="ISME J.">
        <title>Energy and carbon metabolisms in a deep terrestrial subsurface fluid microbial community.</title>
        <authorList>
            <person name="Momper L."/>
            <person name="Jungbluth S.P."/>
            <person name="Lee M.D."/>
            <person name="Amend J.P."/>
        </authorList>
    </citation>
    <scope>NUCLEOTIDE SEQUENCE [LARGE SCALE GENOMIC DNA]</scope>
    <source>
        <strain evidence="8">SURF_26</strain>
    </source>
</reference>
<sequence>MYKEFVFFLIVLPLLIYPEPLTGAIRNEYIAKYHGLIILTLAYCFRCIFLLRPGIHFKWRNTDKLMLLFCLFSAASWGLSRLFIMPETLILTFCYAIIFVRMSNISIDTVPQKQIADLWLVSLAILMSLGIAQYFSSSQVTATLGNRNFFACFIVAGMPFATLKIYEYFQKKEILQLFVTVLILLGCVFCLYCTRSRGAVLVIVVILILYGGVVQKRKVLYILCITAVLASVMLIPYTRSMIYRELKDDVRPYIWLGTFDLISHNPIVGVGPGLFHIAYPPFRPHDYFLTPKSVDATRHAHNELLEVWAETGSLGLITLIGIFALLGYGIYKYRRAKRLSGVLLALIFSSLSILLHNMIDVNMRFMSTTAVFWMQAGIIAGIVFPAGSEIAISPKVIKARRLLLILLSILAVWLSYTQIIDSFLTEKTCQKGIDARNAGNWEKAVFWYERGLIHSPDNLSLLYYMSYAQDKLGNTPDALKYYQRIITKAPYYASVQKNIATCYLKIGEYSKALEHYATQLMLNPNDPDVYLNMAFCYNKIGRQKEAQLARRSAIKVYVSWAMRTFEEKKFDKTITFCETALSIDPDNISALHYLIASVYRTKNDKALYNQYIQHYKPDNKEVGELNRLMGL</sequence>
<organism evidence="8 9">
    <name type="scientific">Candidatus Auribacter fodinae</name>
    <dbReference type="NCBI Taxonomy" id="2093366"/>
    <lineage>
        <taxon>Bacteria</taxon>
        <taxon>Pseudomonadati</taxon>
        <taxon>Candidatus Auribacterota</taxon>
        <taxon>Candidatus Auribacteria</taxon>
        <taxon>Candidatus Auribacterales</taxon>
        <taxon>Candidatus Auribacteraceae</taxon>
        <taxon>Candidatus Auribacter</taxon>
    </lineage>
</organism>
<dbReference type="PROSITE" id="PS50293">
    <property type="entry name" value="TPR_REGION"/>
    <property type="match status" value="1"/>
</dbReference>
<dbReference type="AlphaFoldDB" id="A0A3A4QVG1"/>
<protein>
    <recommendedName>
        <fullName evidence="7">O-antigen ligase-related domain-containing protein</fullName>
    </recommendedName>
</protein>
<comment type="caution">
    <text evidence="8">The sequence shown here is derived from an EMBL/GenBank/DDBJ whole genome shotgun (WGS) entry which is preliminary data.</text>
</comment>
<dbReference type="SMART" id="SM00028">
    <property type="entry name" value="TPR"/>
    <property type="match status" value="4"/>
</dbReference>
<keyword evidence="5" id="KW-0802">TPR repeat</keyword>
<dbReference type="PANTHER" id="PTHR37422">
    <property type="entry name" value="TEICHURONIC ACID BIOSYNTHESIS PROTEIN TUAE"/>
    <property type="match status" value="1"/>
</dbReference>
<feature type="transmembrane region" description="Helical" evidence="6">
    <location>
        <begin position="173"/>
        <end position="192"/>
    </location>
</feature>
<evidence type="ECO:0000256" key="4">
    <source>
        <dbReference type="ARBA" id="ARBA00023136"/>
    </source>
</evidence>
<dbReference type="InterPro" id="IPR011990">
    <property type="entry name" value="TPR-like_helical_dom_sf"/>
</dbReference>
<dbReference type="SUPFAM" id="SSF48452">
    <property type="entry name" value="TPR-like"/>
    <property type="match status" value="1"/>
</dbReference>
<dbReference type="PROSITE" id="PS50005">
    <property type="entry name" value="TPR"/>
    <property type="match status" value="1"/>
</dbReference>
<keyword evidence="4 6" id="KW-0472">Membrane</keyword>
<accession>A0A3A4QVG1</accession>
<evidence type="ECO:0000256" key="6">
    <source>
        <dbReference type="SAM" id="Phobius"/>
    </source>
</evidence>
<dbReference type="PANTHER" id="PTHR37422:SF17">
    <property type="entry name" value="O-ANTIGEN LIGASE"/>
    <property type="match status" value="1"/>
</dbReference>
<feature type="transmembrane region" description="Helical" evidence="6">
    <location>
        <begin position="119"/>
        <end position="136"/>
    </location>
</feature>
<dbReference type="InterPro" id="IPR007016">
    <property type="entry name" value="O-antigen_ligase-rel_domated"/>
</dbReference>
<feature type="transmembrane region" description="Helical" evidence="6">
    <location>
        <begin position="219"/>
        <end position="237"/>
    </location>
</feature>
<dbReference type="Pfam" id="PF04932">
    <property type="entry name" value="Wzy_C"/>
    <property type="match status" value="1"/>
</dbReference>
<dbReference type="Proteomes" id="UP000266426">
    <property type="component" value="Unassembled WGS sequence"/>
</dbReference>
<evidence type="ECO:0000256" key="2">
    <source>
        <dbReference type="ARBA" id="ARBA00022692"/>
    </source>
</evidence>
<proteinExistence type="predicted"/>
<feature type="transmembrane region" description="Helical" evidence="6">
    <location>
        <begin position="402"/>
        <end position="420"/>
    </location>
</feature>
<feature type="domain" description="O-antigen ligase-related" evidence="7">
    <location>
        <begin position="183"/>
        <end position="319"/>
    </location>
</feature>
<dbReference type="EMBL" id="QZJZ01000092">
    <property type="protein sequence ID" value="RJP56669.1"/>
    <property type="molecule type" value="Genomic_DNA"/>
</dbReference>